<gene>
    <name evidence="5" type="ORF">GGR12_000783</name>
</gene>
<dbReference type="InterPro" id="IPR050309">
    <property type="entry name" value="Type-B_Carboxylest/Lipase"/>
</dbReference>
<dbReference type="AlphaFoldDB" id="A0A7W6JBA8"/>
<dbReference type="SUPFAM" id="SSF53474">
    <property type="entry name" value="alpha/beta-Hydrolases"/>
    <property type="match status" value="1"/>
</dbReference>
<dbReference type="InterPro" id="IPR002018">
    <property type="entry name" value="CarbesteraseB"/>
</dbReference>
<feature type="domain" description="Carboxylesterase type B" evidence="4">
    <location>
        <begin position="28"/>
        <end position="503"/>
    </location>
</feature>
<dbReference type="InterPro" id="IPR019826">
    <property type="entry name" value="Carboxylesterase_B_AS"/>
</dbReference>
<dbReference type="EC" id="3.1.1.-" evidence="3"/>
<evidence type="ECO:0000313" key="6">
    <source>
        <dbReference type="Proteomes" id="UP000529946"/>
    </source>
</evidence>
<evidence type="ECO:0000313" key="5">
    <source>
        <dbReference type="EMBL" id="MBB4081944.1"/>
    </source>
</evidence>
<evidence type="ECO:0000256" key="3">
    <source>
        <dbReference type="RuleBase" id="RU361235"/>
    </source>
</evidence>
<dbReference type="PROSITE" id="PS00122">
    <property type="entry name" value="CARBOXYLESTERASE_B_1"/>
    <property type="match status" value="1"/>
</dbReference>
<keyword evidence="3" id="KW-0732">Signal</keyword>
<evidence type="ECO:0000256" key="1">
    <source>
        <dbReference type="ARBA" id="ARBA00005964"/>
    </source>
</evidence>
<dbReference type="EMBL" id="JACIDM010000001">
    <property type="protein sequence ID" value="MBB4081944.1"/>
    <property type="molecule type" value="Genomic_DNA"/>
</dbReference>
<comment type="caution">
    <text evidence="5">The sequence shown here is derived from an EMBL/GenBank/DDBJ whole genome shotgun (WGS) entry which is preliminary data.</text>
</comment>
<sequence length="548" mass="57740">MTPSLKALAAACLVGALLAPAAASAQTAPVVTAPAGAVRGVADGSVSAFKGIPYAAAPVGPLRWRPPAPAPQWQGVRDATRFGPACVQPVSPVRTIYSSDLGPTSEDCLSLNVWTPDVAGKAPVIVWIHGGALVAGSSKEPLYDGSTLAADGAVVVSINYRLGVLGWLAHPDLSAESPQGISGNYGLMDQIQALHWVRQNIAAFGGDPDNVTIAGESAGGLSVMYLMASPYARGLFHKAIAQSAYMISTPELKEARFGAPSAEDAGARLARTLQAPSTRVLRAMDAQEITNTAAMSGFAPFGAVDGKLLPGQLVDIFDRGEQAPVPILAGFNSGEIRSLRMLAPRPPAGAAEYERVIRERYGDLADDFLRLYPSTDMEESVIAASRDALYGWTAERLARSQTARGQASFLYLFDHGYPASDSAGLHAFHAAELPYMFGLLDRTPPLWPKIPQTAEEAALSAAMVDYWTSFARTGRPQAADAPAWTPYDASGAYIAFRDGPVMETGLMPGMYALHERAMCRRKADGTMAWNWNAGLASPVLPAAAPGCD</sequence>
<keyword evidence="6" id="KW-1185">Reference proteome</keyword>
<dbReference type="InterPro" id="IPR029058">
    <property type="entry name" value="AB_hydrolase_fold"/>
</dbReference>
<accession>A0A7W6JBA8</accession>
<proteinExistence type="inferred from homology"/>
<dbReference type="RefSeq" id="WP_183203085.1">
    <property type="nucleotide sequence ID" value="NZ_BAAAER010000004.1"/>
</dbReference>
<dbReference type="PANTHER" id="PTHR11559">
    <property type="entry name" value="CARBOXYLESTERASE"/>
    <property type="match status" value="1"/>
</dbReference>
<dbReference type="Pfam" id="PF00135">
    <property type="entry name" value="COesterase"/>
    <property type="match status" value="1"/>
</dbReference>
<feature type="signal peptide" evidence="3">
    <location>
        <begin position="1"/>
        <end position="25"/>
    </location>
</feature>
<dbReference type="Proteomes" id="UP000529946">
    <property type="component" value="Unassembled WGS sequence"/>
</dbReference>
<dbReference type="Gene3D" id="3.40.50.1820">
    <property type="entry name" value="alpha/beta hydrolase"/>
    <property type="match status" value="1"/>
</dbReference>
<evidence type="ECO:0000259" key="4">
    <source>
        <dbReference type="Pfam" id="PF00135"/>
    </source>
</evidence>
<protein>
    <recommendedName>
        <fullName evidence="3">Carboxylic ester hydrolase</fullName>
        <ecNumber evidence="3">3.1.1.-</ecNumber>
    </recommendedName>
</protein>
<comment type="similarity">
    <text evidence="1 3">Belongs to the type-B carboxylesterase/lipase family.</text>
</comment>
<organism evidence="5 6">
    <name type="scientific">Brevundimonas lenta</name>
    <dbReference type="NCBI Taxonomy" id="424796"/>
    <lineage>
        <taxon>Bacteria</taxon>
        <taxon>Pseudomonadati</taxon>
        <taxon>Pseudomonadota</taxon>
        <taxon>Alphaproteobacteria</taxon>
        <taxon>Caulobacterales</taxon>
        <taxon>Caulobacteraceae</taxon>
        <taxon>Brevundimonas</taxon>
    </lineage>
</organism>
<dbReference type="GO" id="GO:0016787">
    <property type="term" value="F:hydrolase activity"/>
    <property type="evidence" value="ECO:0007669"/>
    <property type="project" value="UniProtKB-KW"/>
</dbReference>
<feature type="chain" id="PRO_5031606257" description="Carboxylic ester hydrolase" evidence="3">
    <location>
        <begin position="26"/>
        <end position="548"/>
    </location>
</feature>
<keyword evidence="2 3" id="KW-0378">Hydrolase</keyword>
<name>A0A7W6JBA8_9CAUL</name>
<reference evidence="5 6" key="1">
    <citation type="submission" date="2020-08" db="EMBL/GenBank/DDBJ databases">
        <title>Genomic Encyclopedia of Type Strains, Phase IV (KMG-IV): sequencing the most valuable type-strain genomes for metagenomic binning, comparative biology and taxonomic classification.</title>
        <authorList>
            <person name="Goeker M."/>
        </authorList>
    </citation>
    <scope>NUCLEOTIDE SEQUENCE [LARGE SCALE GENOMIC DNA]</scope>
    <source>
        <strain evidence="5 6">DSM 23960</strain>
    </source>
</reference>
<evidence type="ECO:0000256" key="2">
    <source>
        <dbReference type="ARBA" id="ARBA00022801"/>
    </source>
</evidence>